<keyword evidence="3" id="KW-0694">RNA-binding</keyword>
<gene>
    <name evidence="7" type="ORF">UTRI_05288</name>
</gene>
<feature type="compositionally biased region" description="Low complexity" evidence="6">
    <location>
        <begin position="38"/>
        <end position="76"/>
    </location>
</feature>
<dbReference type="Proteomes" id="UP000324022">
    <property type="component" value="Unassembled WGS sequence"/>
</dbReference>
<feature type="compositionally biased region" description="Low complexity" evidence="6">
    <location>
        <begin position="387"/>
        <end position="396"/>
    </location>
</feature>
<organism evidence="7 8">
    <name type="scientific">Ustilago trichophora</name>
    <dbReference type="NCBI Taxonomy" id="86804"/>
    <lineage>
        <taxon>Eukaryota</taxon>
        <taxon>Fungi</taxon>
        <taxon>Dikarya</taxon>
        <taxon>Basidiomycota</taxon>
        <taxon>Ustilaginomycotina</taxon>
        <taxon>Ustilaginomycetes</taxon>
        <taxon>Ustilaginales</taxon>
        <taxon>Ustilaginaceae</taxon>
        <taxon>Ustilago</taxon>
    </lineage>
</organism>
<evidence type="ECO:0000256" key="6">
    <source>
        <dbReference type="SAM" id="MobiDB-lite"/>
    </source>
</evidence>
<comment type="subcellular location">
    <subcellularLocation>
        <location evidence="1">Nucleus</location>
    </subcellularLocation>
</comment>
<feature type="compositionally biased region" description="Polar residues" evidence="6">
    <location>
        <begin position="23"/>
        <end position="36"/>
    </location>
</feature>
<accession>A0A5C3EME4</accession>
<feature type="region of interest" description="Disordered" evidence="6">
    <location>
        <begin position="230"/>
        <end position="285"/>
    </location>
</feature>
<dbReference type="InterPro" id="IPR012677">
    <property type="entry name" value="Nucleotide-bd_a/b_plait_sf"/>
</dbReference>
<dbReference type="CDD" id="cd12374">
    <property type="entry name" value="RRM_UHM_SPF45_PUF60"/>
    <property type="match status" value="1"/>
</dbReference>
<dbReference type="InterPro" id="IPR040052">
    <property type="entry name" value="RBM17"/>
</dbReference>
<dbReference type="EMBL" id="OOIN01000034">
    <property type="protein sequence ID" value="SPO30671.1"/>
    <property type="molecule type" value="Genomic_DNA"/>
</dbReference>
<keyword evidence="8" id="KW-1185">Reference proteome</keyword>
<evidence type="ECO:0000313" key="8">
    <source>
        <dbReference type="Proteomes" id="UP000324022"/>
    </source>
</evidence>
<evidence type="ECO:0000256" key="3">
    <source>
        <dbReference type="ARBA" id="ARBA00022884"/>
    </source>
</evidence>
<dbReference type="AlphaFoldDB" id="A0A5C3EME4"/>
<feature type="compositionally biased region" description="Basic and acidic residues" evidence="6">
    <location>
        <begin position="349"/>
        <end position="360"/>
    </location>
</feature>
<name>A0A5C3EME4_9BASI</name>
<feature type="region of interest" description="Disordered" evidence="6">
    <location>
        <begin position="302"/>
        <end position="367"/>
    </location>
</feature>
<keyword evidence="5" id="KW-0539">Nucleus</keyword>
<keyword evidence="4" id="KW-0508">mRNA splicing</keyword>
<feature type="compositionally biased region" description="Basic residues" evidence="6">
    <location>
        <begin position="252"/>
        <end position="266"/>
    </location>
</feature>
<evidence type="ECO:0000256" key="1">
    <source>
        <dbReference type="ARBA" id="ARBA00004123"/>
    </source>
</evidence>
<dbReference type="OrthoDB" id="5411533at2759"/>
<evidence type="ECO:0000256" key="4">
    <source>
        <dbReference type="ARBA" id="ARBA00023187"/>
    </source>
</evidence>
<dbReference type="GO" id="GO:0071011">
    <property type="term" value="C:precatalytic spliceosome"/>
    <property type="evidence" value="ECO:0007669"/>
    <property type="project" value="TreeGrafter"/>
</dbReference>
<feature type="region of interest" description="Disordered" evidence="6">
    <location>
        <begin position="23"/>
        <end position="80"/>
    </location>
</feature>
<dbReference type="PANTHER" id="PTHR13288">
    <property type="entry name" value="SPLICING FACTOR 45 SPF45"/>
    <property type="match status" value="1"/>
</dbReference>
<dbReference type="SUPFAM" id="SSF54928">
    <property type="entry name" value="RNA-binding domain, RBD"/>
    <property type="match status" value="1"/>
</dbReference>
<feature type="region of interest" description="Disordered" evidence="6">
    <location>
        <begin position="186"/>
        <end position="209"/>
    </location>
</feature>
<feature type="compositionally biased region" description="Acidic residues" evidence="6">
    <location>
        <begin position="311"/>
        <end position="329"/>
    </location>
</feature>
<feature type="compositionally biased region" description="Acidic residues" evidence="6">
    <location>
        <begin position="233"/>
        <end position="243"/>
    </location>
</feature>
<feature type="region of interest" description="Disordered" evidence="6">
    <location>
        <begin position="109"/>
        <end position="168"/>
    </location>
</feature>
<dbReference type="GO" id="GO:0045292">
    <property type="term" value="P:mRNA cis splicing, via spliceosome"/>
    <property type="evidence" value="ECO:0007669"/>
    <property type="project" value="InterPro"/>
</dbReference>
<dbReference type="PANTHER" id="PTHR13288:SF8">
    <property type="entry name" value="SPLICING FACTOR 45"/>
    <property type="match status" value="1"/>
</dbReference>
<protein>
    <submittedName>
        <fullName evidence="7">Related to conserved hypothetcial protein</fullName>
    </submittedName>
</protein>
<evidence type="ECO:0000256" key="5">
    <source>
        <dbReference type="ARBA" id="ARBA00023242"/>
    </source>
</evidence>
<sequence>MPAANQAFRGASLYSGIFDTQVQDPSTSKLQDSATAPANDSSTSQQDSASSSSISSSSMSKSDAAASDAAGPSKSSGWSAALRFAPRRTAAAVKAKARPNAAFVASFAPAAASSTDTAEPPKGALSRAPGVAPKPPSASLEPSKSAPETSPAKATQPAEKPPSSIVDTSDLKLTALALPHTDTDDASLISQLQKHPVTEPPSFTLPSEEIERDRQLIRKAVAAARGNDHYYEDDFDGAEENEDVNGFLSTRAGKRASNKRKKRRRGNSPPPGPNMNADYDPRVPNDYMSYKRLVYERRKAELEYSKRQQQQDEEEYGDEEGWEEEEEEVEERRFDRFPPPPSLLQSHQRAHEVEKKKEDFTPVSTVPTRALTGEEAYARRVAMSATAAGATGSGEEACQRRMAMSNAVSGEEAYQRRVALSQASPPGPPPGPPPSAPTPQSDLTTRQSAAVAIAARLAKLVPPPHPPPPIAPTPPSDPSTFAERLLTSQGYIPGTPLGNPSSSTHGLLTPLTITKSNPTSSRGTIYNPSQAHQTNLEAAKYGSTTASPIIVLVNMATLADLHGTAREELVEDIASECGKFGIVKRILPHLVEEKGESGEVRVFVQFSGEAGSWKAVRKLDGRWFEGRQVLAFYYDPAAFQRGELNLPLTRP</sequence>
<evidence type="ECO:0000256" key="2">
    <source>
        <dbReference type="ARBA" id="ARBA00022664"/>
    </source>
</evidence>
<evidence type="ECO:0000313" key="7">
    <source>
        <dbReference type="EMBL" id="SPO30671.1"/>
    </source>
</evidence>
<feature type="compositionally biased region" description="Pro residues" evidence="6">
    <location>
        <begin position="425"/>
        <end position="437"/>
    </location>
</feature>
<proteinExistence type="predicted"/>
<dbReference type="FunFam" id="3.30.70.330:FF:000382">
    <property type="entry name" value="G-patch domain-containing protein"/>
    <property type="match status" value="1"/>
</dbReference>
<dbReference type="Gene3D" id="3.30.70.330">
    <property type="match status" value="1"/>
</dbReference>
<reference evidence="7 8" key="1">
    <citation type="submission" date="2018-03" db="EMBL/GenBank/DDBJ databases">
        <authorList>
            <person name="Guldener U."/>
        </authorList>
    </citation>
    <scope>NUCLEOTIDE SEQUENCE [LARGE SCALE GENOMIC DNA]</scope>
    <source>
        <strain evidence="7 8">NBRC100155</strain>
    </source>
</reference>
<feature type="region of interest" description="Disordered" evidence="6">
    <location>
        <begin position="460"/>
        <end position="481"/>
    </location>
</feature>
<dbReference type="GO" id="GO:0003723">
    <property type="term" value="F:RNA binding"/>
    <property type="evidence" value="ECO:0007669"/>
    <property type="project" value="UniProtKB-KW"/>
</dbReference>
<keyword evidence="2" id="KW-0507">mRNA processing</keyword>
<dbReference type="InterPro" id="IPR035979">
    <property type="entry name" value="RBD_domain_sf"/>
</dbReference>
<feature type="compositionally biased region" description="Pro residues" evidence="6">
    <location>
        <begin position="461"/>
        <end position="477"/>
    </location>
</feature>
<feature type="region of interest" description="Disordered" evidence="6">
    <location>
        <begin position="387"/>
        <end position="446"/>
    </location>
</feature>